<name>A0ABU9VTV0_9CLOT</name>
<dbReference type="InterPro" id="IPR005646">
    <property type="entry name" value="FapA"/>
</dbReference>
<comment type="caution">
    <text evidence="3">The sequence shown here is derived from an EMBL/GenBank/DDBJ whole genome shotgun (WGS) entry which is preliminary data.</text>
</comment>
<dbReference type="PANTHER" id="PTHR38032:SF1">
    <property type="entry name" value="RNA-BINDING PROTEIN KHPB N-TERMINAL DOMAIN-CONTAINING PROTEIN"/>
    <property type="match status" value="1"/>
</dbReference>
<accession>A0ABU9VTV0</accession>
<reference evidence="3 4" key="1">
    <citation type="submission" date="2024-04" db="EMBL/GenBank/DDBJ databases">
        <title>Genome sequencing and metabolic network reconstruction of aminoacids and betaine degradation by Anoxynatronum sibiricum.</title>
        <authorList>
            <person name="Detkova E.N."/>
            <person name="Boltjanskaja Y.V."/>
            <person name="Mardanov A.V."/>
            <person name="Kevbrin V."/>
        </authorList>
    </citation>
    <scope>NUCLEOTIDE SEQUENCE [LARGE SCALE GENOMIC DNA]</scope>
    <source>
        <strain evidence="3 4">Z-7981</strain>
    </source>
</reference>
<dbReference type="PANTHER" id="PTHR38032">
    <property type="entry name" value="POLYMERASE-RELATED"/>
    <property type="match status" value="1"/>
</dbReference>
<dbReference type="Pfam" id="PF03961">
    <property type="entry name" value="FapA"/>
    <property type="match status" value="1"/>
</dbReference>
<keyword evidence="4" id="KW-1185">Reference proteome</keyword>
<sequence>MFTHAIFDTTKIRKYAYSNGKTILDDSGICDSRDHRQPHDGCQGGWSPLIIYTSETMEVTVEESAGQQHVWVNVLKGGLKVGAFEEACRCCPRIKVTNFPGMKEAFDAPGVKTRIGEYRPLVEFLASKDQMKGFLTLNQRQDTPYAEDKETVKAAARQALVEAGVTTGIMDEVLEEGLRPLEQTQVAAGIPPVQGTDAKITYFQLTDKKPVITSDGKVDNYEVNLFDRVDTGAWLGEKVHATKGMPGRTIFGESIPAKPGRDYQLRYDPKSVMELKEIGKTILRAQTKGAVRFLEGKIGVENHLVIEGNVDYNTGHIRFDGYVTIKGTVEDLFSVKATKDIAIQGPMGIGAVGLIHSVEGSVSVTGGMNGKGKGKIIAANHVYIKYVNEGDIDAGGEINIGLYALDSKLKGGRIVVSQERGRIIGGSIEAEHLVVAGTLGNSTEKATVVKVAGFDRTLIRQQMDVIKASFNETIVKAKRLKKQLEILESNQSSLDQRAKATYEGLLFTYEGLIDEINRLNSAYQRVEEMLSTRGEGEVKIMGNAYPNTTLEIKNLQKVVKSNLTGSLYFKDNKIHLTEL</sequence>
<evidence type="ECO:0000259" key="2">
    <source>
        <dbReference type="Pfam" id="PF20250"/>
    </source>
</evidence>
<dbReference type="InterPro" id="IPR046866">
    <property type="entry name" value="FapA_N"/>
</dbReference>
<gene>
    <name evidence="3" type="ORF">AAIG11_08950</name>
</gene>
<evidence type="ECO:0000313" key="4">
    <source>
        <dbReference type="Proteomes" id="UP001407405"/>
    </source>
</evidence>
<dbReference type="Proteomes" id="UP001407405">
    <property type="component" value="Unassembled WGS sequence"/>
</dbReference>
<dbReference type="RefSeq" id="WP_343185925.1">
    <property type="nucleotide sequence ID" value="NZ_JBCITM010000008.1"/>
</dbReference>
<evidence type="ECO:0000313" key="3">
    <source>
        <dbReference type="EMBL" id="MEN1760599.1"/>
    </source>
</evidence>
<dbReference type="InterPro" id="IPR046865">
    <property type="entry name" value="FapA_b_solenoid"/>
</dbReference>
<evidence type="ECO:0000256" key="1">
    <source>
        <dbReference type="SAM" id="Coils"/>
    </source>
</evidence>
<organism evidence="3 4">
    <name type="scientific">Anoxynatronum sibiricum</name>
    <dbReference type="NCBI Taxonomy" id="210623"/>
    <lineage>
        <taxon>Bacteria</taxon>
        <taxon>Bacillati</taxon>
        <taxon>Bacillota</taxon>
        <taxon>Clostridia</taxon>
        <taxon>Eubacteriales</taxon>
        <taxon>Clostridiaceae</taxon>
        <taxon>Anoxynatronum</taxon>
    </lineage>
</organism>
<proteinExistence type="predicted"/>
<dbReference type="EMBL" id="JBCITM010000008">
    <property type="protein sequence ID" value="MEN1760599.1"/>
    <property type="molecule type" value="Genomic_DNA"/>
</dbReference>
<dbReference type="Pfam" id="PF20250">
    <property type="entry name" value="FapA_N"/>
    <property type="match status" value="1"/>
</dbReference>
<feature type="domain" description="Flagellar Assembly Protein A N-terminal region" evidence="2">
    <location>
        <begin position="126"/>
        <end position="293"/>
    </location>
</feature>
<protein>
    <submittedName>
        <fullName evidence="3">FapA family protein</fullName>
    </submittedName>
</protein>
<keyword evidence="1" id="KW-0175">Coiled coil</keyword>
<feature type="coiled-coil region" evidence="1">
    <location>
        <begin position="470"/>
        <end position="529"/>
    </location>
</feature>